<dbReference type="InterPro" id="IPR000801">
    <property type="entry name" value="Esterase-like"/>
</dbReference>
<evidence type="ECO:0000256" key="2">
    <source>
        <dbReference type="ARBA" id="ARBA00022801"/>
    </source>
</evidence>
<reference evidence="4 5" key="1">
    <citation type="submission" date="2017-04" db="EMBL/GenBank/DDBJ databases">
        <authorList>
            <person name="Afonso C.L."/>
            <person name="Miller P.J."/>
            <person name="Scott M.A."/>
            <person name="Spackman E."/>
            <person name="Goraichik I."/>
            <person name="Dimitrov K.M."/>
            <person name="Suarez D.L."/>
            <person name="Swayne D.E."/>
        </authorList>
    </citation>
    <scope>NUCLEOTIDE SEQUENCE [LARGE SCALE GENOMIC DNA]</scope>
    <source>
        <strain evidence="4 5">DSM 26133</strain>
    </source>
</reference>
<comment type="similarity">
    <text evidence="1">Belongs to the esterase D family.</text>
</comment>
<proteinExistence type="inferred from homology"/>
<protein>
    <submittedName>
        <fullName evidence="4">Uncharacterized protein</fullName>
    </submittedName>
</protein>
<dbReference type="PROSITE" id="PS50005">
    <property type="entry name" value="TPR"/>
    <property type="match status" value="1"/>
</dbReference>
<dbReference type="Proteomes" id="UP000192472">
    <property type="component" value="Unassembled WGS sequence"/>
</dbReference>
<dbReference type="AlphaFoldDB" id="A0A1W2GDT3"/>
<feature type="repeat" description="TPR" evidence="3">
    <location>
        <begin position="378"/>
        <end position="411"/>
    </location>
</feature>
<dbReference type="Pfam" id="PF00756">
    <property type="entry name" value="Esterase"/>
    <property type="match status" value="1"/>
</dbReference>
<dbReference type="SUPFAM" id="SSF48452">
    <property type="entry name" value="TPR-like"/>
    <property type="match status" value="1"/>
</dbReference>
<keyword evidence="2" id="KW-0378">Hydrolase</keyword>
<dbReference type="GO" id="GO:0016788">
    <property type="term" value="F:hydrolase activity, acting on ester bonds"/>
    <property type="evidence" value="ECO:0007669"/>
    <property type="project" value="TreeGrafter"/>
</dbReference>
<dbReference type="STRING" id="692418.SAMN04488029_2135"/>
<dbReference type="SUPFAM" id="SSF53474">
    <property type="entry name" value="alpha/beta-Hydrolases"/>
    <property type="match status" value="1"/>
</dbReference>
<evidence type="ECO:0000256" key="1">
    <source>
        <dbReference type="ARBA" id="ARBA00005622"/>
    </source>
</evidence>
<evidence type="ECO:0000313" key="4">
    <source>
        <dbReference type="EMBL" id="SMD34684.1"/>
    </source>
</evidence>
<organism evidence="4 5">
    <name type="scientific">Reichenbachiella faecimaris</name>
    <dbReference type="NCBI Taxonomy" id="692418"/>
    <lineage>
        <taxon>Bacteria</taxon>
        <taxon>Pseudomonadati</taxon>
        <taxon>Bacteroidota</taxon>
        <taxon>Cytophagia</taxon>
        <taxon>Cytophagales</taxon>
        <taxon>Reichenbachiellaceae</taxon>
        <taxon>Reichenbachiella</taxon>
    </lineage>
</organism>
<keyword evidence="5" id="KW-1185">Reference proteome</keyword>
<dbReference type="OrthoDB" id="9784036at2"/>
<dbReference type="InterPro" id="IPR052558">
    <property type="entry name" value="Siderophore_Hydrolase_D"/>
</dbReference>
<dbReference type="PANTHER" id="PTHR40841:SF2">
    <property type="entry name" value="SIDEROPHORE-DEGRADING ESTERASE (EUROFUNG)"/>
    <property type="match status" value="1"/>
</dbReference>
<accession>A0A1W2GDT3</accession>
<evidence type="ECO:0000313" key="5">
    <source>
        <dbReference type="Proteomes" id="UP000192472"/>
    </source>
</evidence>
<dbReference type="PANTHER" id="PTHR40841">
    <property type="entry name" value="SIDEROPHORE TRIACETYLFUSARININE C ESTERASE"/>
    <property type="match status" value="1"/>
</dbReference>
<gene>
    <name evidence="4" type="ORF">SAMN04488029_2135</name>
</gene>
<dbReference type="InterPro" id="IPR019734">
    <property type="entry name" value="TPR_rpt"/>
</dbReference>
<dbReference type="InterPro" id="IPR011990">
    <property type="entry name" value="TPR-like_helical_dom_sf"/>
</dbReference>
<dbReference type="EMBL" id="FWYF01000002">
    <property type="protein sequence ID" value="SMD34684.1"/>
    <property type="molecule type" value="Genomic_DNA"/>
</dbReference>
<name>A0A1W2GDT3_REIFA</name>
<sequence>MLIKSLFQFFGVFLFIAGLANCQKQDKSSVANEKNTQIVIGHKDSVYSETLKESRNIWVHVPRSSNNELFESQKYPVLYILDGSAHFHSATGMINQLSPASNNSVMPETIVVAISNTNRSRDLTPTESFIDPHNGDSILYESGGGNDFLSFIEKELIPYVEKKYPVTSYKTFVGHSFGGLSVINALISRPHLFNNYVAIDPSLWWDKKFYDMADSTLRENNYEGKSLFIGVANTMPEGMSIENVKNDTTASTLHIRTILNFVNTLDANEKNKLDFGWKYYEDDSHGSVPFITAYDAFRFLFPWYNFNQSQLYDTSADPKTLIALMNDHYGTVSKKFGYEVLPPANLVNNIGYYMMSANNFKTAHAFFDLNIQNYPNMTNVYDSKGDCHLAETDTLLAIELFSKALQIGPNNYSQKKIDQLTKPSSQEF</sequence>
<keyword evidence="3" id="KW-0802">TPR repeat</keyword>
<evidence type="ECO:0000256" key="3">
    <source>
        <dbReference type="PROSITE-ProRule" id="PRU00339"/>
    </source>
</evidence>
<dbReference type="InterPro" id="IPR029058">
    <property type="entry name" value="AB_hydrolase_fold"/>
</dbReference>
<dbReference type="Gene3D" id="3.40.50.1820">
    <property type="entry name" value="alpha/beta hydrolase"/>
    <property type="match status" value="1"/>
</dbReference>
<dbReference type="RefSeq" id="WP_084372805.1">
    <property type="nucleotide sequence ID" value="NZ_FWYF01000002.1"/>
</dbReference>